<dbReference type="SMART" id="SM00382">
    <property type="entry name" value="AAA"/>
    <property type="match status" value="1"/>
</dbReference>
<dbReference type="InterPro" id="IPR027417">
    <property type="entry name" value="P-loop_NTPase"/>
</dbReference>
<gene>
    <name evidence="4" type="ORF">NOX80_11995</name>
</gene>
<dbReference type="InterPro" id="IPR003593">
    <property type="entry name" value="AAA+_ATPase"/>
</dbReference>
<reference evidence="4" key="1">
    <citation type="submission" date="2022-07" db="EMBL/GenBank/DDBJ databases">
        <title>Isolation, identification, and degradation of a PFOSA degrading strain from sewage treatment plant.</title>
        <authorList>
            <person name="Zhang L."/>
            <person name="Huo Y."/>
        </authorList>
    </citation>
    <scope>NUCLEOTIDE SEQUENCE</scope>
    <source>
        <strain evidence="4">C1</strain>
    </source>
</reference>
<dbReference type="Pfam" id="PF00005">
    <property type="entry name" value="ABC_tran"/>
    <property type="match status" value="1"/>
</dbReference>
<dbReference type="InterPro" id="IPR003439">
    <property type="entry name" value="ABC_transporter-like_ATP-bd"/>
</dbReference>
<sequence length="250" mass="28602">MRLFRAIQPEIDRFDIRLENVTFGYIKDINIVKGVSFHIKEQSKVALVGAAGSGKTTLTGLIARMWDPKKGRIKIGGTDITRIPQRQLIRYIDILSVSQPLPDDTLYNAIRSANPEATEDQIFDAAEKARVIDFAWELPDGMHTQLQHPEYRLSDDEKLRIHMARALLKKAPILILDETITVSDPTNRIYIEKAKQELLNGKTVIIITRDPETIKNVDQVLVMNDGKLEEHSDAVFYSNHTQQWNLRLEF</sequence>
<feature type="domain" description="ABC transporter" evidence="3">
    <location>
        <begin position="16"/>
        <end position="250"/>
    </location>
</feature>
<protein>
    <submittedName>
        <fullName evidence="4">ATP-binding cassette domain-containing protein</fullName>
    </submittedName>
</protein>
<dbReference type="PANTHER" id="PTHR43394">
    <property type="entry name" value="ATP-DEPENDENT PERMEASE MDL1, MITOCHONDRIAL"/>
    <property type="match status" value="1"/>
</dbReference>
<organism evidence="4 5">
    <name type="scientific">Flavobacterium cerinum</name>
    <dbReference type="NCBI Taxonomy" id="2502784"/>
    <lineage>
        <taxon>Bacteria</taxon>
        <taxon>Pseudomonadati</taxon>
        <taxon>Bacteroidota</taxon>
        <taxon>Flavobacteriia</taxon>
        <taxon>Flavobacteriales</taxon>
        <taxon>Flavobacteriaceae</taxon>
        <taxon>Flavobacterium</taxon>
    </lineage>
</organism>
<keyword evidence="2 4" id="KW-0067">ATP-binding</keyword>
<dbReference type="PROSITE" id="PS50893">
    <property type="entry name" value="ABC_TRANSPORTER_2"/>
    <property type="match status" value="1"/>
</dbReference>
<proteinExistence type="predicted"/>
<keyword evidence="5" id="KW-1185">Reference proteome</keyword>
<dbReference type="Gene3D" id="3.40.50.300">
    <property type="entry name" value="P-loop containing nucleotide triphosphate hydrolases"/>
    <property type="match status" value="1"/>
</dbReference>
<accession>A0ABY5INZ4</accession>
<evidence type="ECO:0000259" key="3">
    <source>
        <dbReference type="PROSITE" id="PS50893"/>
    </source>
</evidence>
<evidence type="ECO:0000313" key="4">
    <source>
        <dbReference type="EMBL" id="UUC44354.1"/>
    </source>
</evidence>
<dbReference type="Proteomes" id="UP001059844">
    <property type="component" value="Chromosome"/>
</dbReference>
<evidence type="ECO:0000256" key="1">
    <source>
        <dbReference type="ARBA" id="ARBA00022741"/>
    </source>
</evidence>
<dbReference type="SUPFAM" id="SSF52540">
    <property type="entry name" value="P-loop containing nucleoside triphosphate hydrolases"/>
    <property type="match status" value="1"/>
</dbReference>
<dbReference type="EMBL" id="CP101751">
    <property type="protein sequence ID" value="UUC44354.1"/>
    <property type="molecule type" value="Genomic_DNA"/>
</dbReference>
<dbReference type="InterPro" id="IPR039421">
    <property type="entry name" value="Type_1_exporter"/>
</dbReference>
<dbReference type="GO" id="GO:0005524">
    <property type="term" value="F:ATP binding"/>
    <property type="evidence" value="ECO:0007669"/>
    <property type="project" value="UniProtKB-KW"/>
</dbReference>
<evidence type="ECO:0000313" key="5">
    <source>
        <dbReference type="Proteomes" id="UP001059844"/>
    </source>
</evidence>
<name>A0ABY5INZ4_9FLAO</name>
<dbReference type="RefSeq" id="WP_256550028.1">
    <property type="nucleotide sequence ID" value="NZ_CP101751.1"/>
</dbReference>
<keyword evidence="1" id="KW-0547">Nucleotide-binding</keyword>
<evidence type="ECO:0000256" key="2">
    <source>
        <dbReference type="ARBA" id="ARBA00022840"/>
    </source>
</evidence>